<feature type="transmembrane region" description="Helical" evidence="18">
    <location>
        <begin position="200"/>
        <end position="220"/>
    </location>
</feature>
<evidence type="ECO:0000256" key="7">
    <source>
        <dbReference type="ARBA" id="ARBA00022729"/>
    </source>
</evidence>
<proteinExistence type="inferred from homology"/>
<dbReference type="AlphaFoldDB" id="A0AB34JHG7"/>
<dbReference type="InterPro" id="IPR051171">
    <property type="entry name" value="CaCA"/>
</dbReference>
<evidence type="ECO:0000256" key="2">
    <source>
        <dbReference type="ARBA" id="ARBA00007489"/>
    </source>
</evidence>
<dbReference type="SMART" id="SM00237">
    <property type="entry name" value="Calx_beta"/>
    <property type="match status" value="1"/>
</dbReference>
<feature type="domain" description="Calx-beta" evidence="19">
    <location>
        <begin position="341"/>
        <end position="443"/>
    </location>
</feature>
<gene>
    <name evidence="20" type="ORF">AB1Y20_022527</name>
</gene>
<evidence type="ECO:0000256" key="12">
    <source>
        <dbReference type="ARBA" id="ARBA00023053"/>
    </source>
</evidence>
<dbReference type="Proteomes" id="UP001515480">
    <property type="component" value="Unassembled WGS sequence"/>
</dbReference>
<dbReference type="GO" id="GO:0046872">
    <property type="term" value="F:metal ion binding"/>
    <property type="evidence" value="ECO:0007669"/>
    <property type="project" value="UniProtKB-KW"/>
</dbReference>
<keyword evidence="6" id="KW-0479">Metal-binding</keyword>
<comment type="caution">
    <text evidence="20">The sequence shown here is derived from an EMBL/GenBank/DDBJ whole genome shotgun (WGS) entry which is preliminary data.</text>
</comment>
<dbReference type="GO" id="GO:0007154">
    <property type="term" value="P:cell communication"/>
    <property type="evidence" value="ECO:0007669"/>
    <property type="project" value="InterPro"/>
</dbReference>
<evidence type="ECO:0000256" key="8">
    <source>
        <dbReference type="ARBA" id="ARBA00022737"/>
    </source>
</evidence>
<evidence type="ECO:0000256" key="3">
    <source>
        <dbReference type="ARBA" id="ARBA00022448"/>
    </source>
</evidence>
<feature type="transmembrane region" description="Helical" evidence="18">
    <location>
        <begin position="134"/>
        <end position="157"/>
    </location>
</feature>
<dbReference type="InterPro" id="IPR044880">
    <property type="entry name" value="NCX_ion-bd_dom_sf"/>
</dbReference>
<dbReference type="Pfam" id="PF03160">
    <property type="entry name" value="Calx-beta"/>
    <property type="match status" value="2"/>
</dbReference>
<keyword evidence="16" id="KW-0739">Sodium transport</keyword>
<dbReference type="InterPro" id="IPR038081">
    <property type="entry name" value="CalX-like_sf"/>
</dbReference>
<evidence type="ECO:0000256" key="4">
    <source>
        <dbReference type="ARBA" id="ARBA00022475"/>
    </source>
</evidence>
<name>A0AB34JHG7_PRYPA</name>
<evidence type="ECO:0000256" key="1">
    <source>
        <dbReference type="ARBA" id="ARBA00004651"/>
    </source>
</evidence>
<keyword evidence="15" id="KW-0325">Glycoprotein</keyword>
<dbReference type="InterPro" id="IPR004837">
    <property type="entry name" value="NaCa_Exmemb"/>
</dbReference>
<keyword evidence="12" id="KW-0915">Sodium</keyword>
<dbReference type="SUPFAM" id="SSF141072">
    <property type="entry name" value="CalX-like"/>
    <property type="match status" value="2"/>
</dbReference>
<dbReference type="EMBL" id="JBGBPQ010000008">
    <property type="protein sequence ID" value="KAL1520969.1"/>
    <property type="molecule type" value="Genomic_DNA"/>
</dbReference>
<evidence type="ECO:0000256" key="10">
    <source>
        <dbReference type="ARBA" id="ARBA00022860"/>
    </source>
</evidence>
<keyword evidence="11 18" id="KW-1133">Transmembrane helix</keyword>
<comment type="similarity">
    <text evidence="2">Belongs to the Ca(2+):cation antiporter (CaCA) (TC 2.A.19) family. SLC8 subfamily.</text>
</comment>
<keyword evidence="5 18" id="KW-0812">Transmembrane</keyword>
<keyword evidence="4" id="KW-1003">Cell membrane</keyword>
<evidence type="ECO:0000256" key="5">
    <source>
        <dbReference type="ARBA" id="ARBA00022692"/>
    </source>
</evidence>
<comment type="catalytic activity">
    <reaction evidence="17">
        <text>Ca(2+)(in) + 3 Na(+)(out) = Ca(2+)(out) + 3 Na(+)(in)</text>
        <dbReference type="Rhea" id="RHEA:69955"/>
        <dbReference type="ChEBI" id="CHEBI:29101"/>
        <dbReference type="ChEBI" id="CHEBI:29108"/>
    </reaction>
</comment>
<feature type="transmembrane region" description="Helical" evidence="18">
    <location>
        <begin position="645"/>
        <end position="664"/>
    </location>
</feature>
<keyword evidence="8" id="KW-0677">Repeat</keyword>
<evidence type="ECO:0000259" key="19">
    <source>
        <dbReference type="SMART" id="SM00237"/>
    </source>
</evidence>
<feature type="transmembrane region" description="Helical" evidence="18">
    <location>
        <begin position="169"/>
        <end position="188"/>
    </location>
</feature>
<keyword evidence="3" id="KW-0813">Transport</keyword>
<keyword evidence="7" id="KW-0732">Signal</keyword>
<feature type="transmembrane region" description="Helical" evidence="18">
    <location>
        <begin position="837"/>
        <end position="856"/>
    </location>
</feature>
<dbReference type="GO" id="GO:0005432">
    <property type="term" value="F:calcium:sodium antiporter activity"/>
    <property type="evidence" value="ECO:0007669"/>
    <property type="project" value="InterPro"/>
</dbReference>
<dbReference type="GO" id="GO:0005516">
    <property type="term" value="F:calmodulin binding"/>
    <property type="evidence" value="ECO:0007669"/>
    <property type="project" value="UniProtKB-KW"/>
</dbReference>
<dbReference type="Pfam" id="PF01699">
    <property type="entry name" value="Na_Ca_ex"/>
    <property type="match status" value="2"/>
</dbReference>
<dbReference type="Gene3D" id="2.60.40.2030">
    <property type="match status" value="2"/>
</dbReference>
<evidence type="ECO:0000256" key="14">
    <source>
        <dbReference type="ARBA" id="ARBA00023136"/>
    </source>
</evidence>
<keyword evidence="14 18" id="KW-0472">Membrane</keyword>
<keyword evidence="13" id="KW-0406">Ion transport</keyword>
<keyword evidence="21" id="KW-1185">Reference proteome</keyword>
<evidence type="ECO:0000256" key="13">
    <source>
        <dbReference type="ARBA" id="ARBA00023065"/>
    </source>
</evidence>
<evidence type="ECO:0000256" key="18">
    <source>
        <dbReference type="SAM" id="Phobius"/>
    </source>
</evidence>
<evidence type="ECO:0000256" key="15">
    <source>
        <dbReference type="ARBA" id="ARBA00023180"/>
    </source>
</evidence>
<protein>
    <recommendedName>
        <fullName evidence="19">Calx-beta domain-containing protein</fullName>
    </recommendedName>
</protein>
<feature type="transmembrane region" description="Helical" evidence="18">
    <location>
        <begin position="49"/>
        <end position="74"/>
    </location>
</feature>
<evidence type="ECO:0000313" key="21">
    <source>
        <dbReference type="Proteomes" id="UP001515480"/>
    </source>
</evidence>
<dbReference type="GO" id="GO:0005886">
    <property type="term" value="C:plasma membrane"/>
    <property type="evidence" value="ECO:0007669"/>
    <property type="project" value="UniProtKB-SubCell"/>
</dbReference>
<feature type="transmembrane region" description="Helical" evidence="18">
    <location>
        <begin position="95"/>
        <end position="114"/>
    </location>
</feature>
<evidence type="ECO:0000256" key="11">
    <source>
        <dbReference type="ARBA" id="ARBA00022989"/>
    </source>
</evidence>
<evidence type="ECO:0000313" key="20">
    <source>
        <dbReference type="EMBL" id="KAL1520969.1"/>
    </source>
</evidence>
<dbReference type="PANTHER" id="PTHR11878">
    <property type="entry name" value="SODIUM/CALCIUM EXCHANGER"/>
    <property type="match status" value="1"/>
</dbReference>
<dbReference type="InterPro" id="IPR004836">
    <property type="entry name" value="Na_Ca_Ex"/>
</dbReference>
<evidence type="ECO:0000256" key="9">
    <source>
        <dbReference type="ARBA" id="ARBA00022837"/>
    </source>
</evidence>
<dbReference type="InterPro" id="IPR003644">
    <property type="entry name" value="Calx_beta"/>
</dbReference>
<dbReference type="Gene3D" id="1.20.1420.30">
    <property type="entry name" value="NCX, central ion-binding region"/>
    <property type="match status" value="2"/>
</dbReference>
<accession>A0AB34JHG7</accession>
<evidence type="ECO:0000256" key="16">
    <source>
        <dbReference type="ARBA" id="ARBA00023201"/>
    </source>
</evidence>
<feature type="transmembrane region" description="Helical" evidence="18">
    <location>
        <begin position="797"/>
        <end position="817"/>
    </location>
</feature>
<sequence>MSLAIPPPASPSPLAPPGFPGGCDCSRDNQGLFVFPLFEECDWPKAASIIWYSFLMIYFFYAVSIVSNIFMEAIEVITSKERSIKNSRTGETQVINVWNPTVANLTLMALGSSAPEILLALIEVMVDNFESGELGPGTIVGSAAFNLFMIVAICVMAIPTGQVRRIEQYSVFITTATCSVFAYLWLYIVLRITSPNLIEIWEAVLTFLFFPLLVGFAYVVDKGMMINLGKRRISPTHDGAGGVPGISGWVTRGLVKPEKLSVNDAVALVKALRSHNDVDIPDEEIIGLVQALKPKSRSEERKQAMKLRKDSTGVKQEAIARARISIFKPEILEERPAEPSANMAQQDDDPMPVCFESKFYRVSERDGSVVLRTVLQGAFDKPVVVAYTTRDGQGPNAAKAGQDYTHAEGILIFAPGERRKEITIPIINDDEPEPDEDFEVALATPKATAAAGNDPKKAVFNWGRDQLCKVLIIDDDRPGVLRWNDEETVFEKGYEVTLTLFRYDGNRGDVSFRVVTEPTQVNGAEPAVAHKDYMPMDETITMRNTVSDMIISIPITTKTAAQHEKAFRVKLLPATGETAGKIDTQFSEAIVRLRGNTTNDAEEEEYARKMAEMINATLIETDQPRTYADQFHGAFYPETDVKPNVFDWLFHFLVFPWKILFATIPPPSRGGGWPCFLAALFYIGLVTFFIQEIATIFGCVFGMAKACNAVIFVAVGTSLPDALASKSAALNDLTADASVGNVTGSNCVNVFLGLGLPWLLCSIYWSMVGPTAEWVRKYPQQAKDYPNGGFVVPGEDLGFAVITFIACAAVCFVTLGLRRAYCGGELGGPKVSKVATAVLFSALWLAFIILYCTIGGEVVI</sequence>
<keyword evidence="10" id="KW-0112">Calmodulin-binding</keyword>
<evidence type="ECO:0000256" key="6">
    <source>
        <dbReference type="ARBA" id="ARBA00022723"/>
    </source>
</evidence>
<dbReference type="PANTHER" id="PTHR11878:SF65">
    <property type="entry name" value="NA_CA-EXCHANGE PROTEIN, ISOFORM G"/>
    <property type="match status" value="1"/>
</dbReference>
<reference evidence="20 21" key="1">
    <citation type="journal article" date="2024" name="Science">
        <title>Giant polyketide synthase enzymes in the biosynthesis of giant marine polyether toxins.</title>
        <authorList>
            <person name="Fallon T.R."/>
            <person name="Shende V.V."/>
            <person name="Wierzbicki I.H."/>
            <person name="Pendleton A.L."/>
            <person name="Watervoot N.F."/>
            <person name="Auber R.P."/>
            <person name="Gonzalez D.J."/>
            <person name="Wisecaver J.H."/>
            <person name="Moore B.S."/>
        </authorList>
    </citation>
    <scope>NUCLEOTIDE SEQUENCE [LARGE SCALE GENOMIC DNA]</scope>
    <source>
        <strain evidence="20 21">12B1</strain>
    </source>
</reference>
<organism evidence="20 21">
    <name type="scientific">Prymnesium parvum</name>
    <name type="common">Toxic golden alga</name>
    <dbReference type="NCBI Taxonomy" id="97485"/>
    <lineage>
        <taxon>Eukaryota</taxon>
        <taxon>Haptista</taxon>
        <taxon>Haptophyta</taxon>
        <taxon>Prymnesiophyceae</taxon>
        <taxon>Prymnesiales</taxon>
        <taxon>Prymnesiaceae</taxon>
        <taxon>Prymnesium</taxon>
    </lineage>
</organism>
<evidence type="ECO:0000256" key="17">
    <source>
        <dbReference type="ARBA" id="ARBA00033667"/>
    </source>
</evidence>
<comment type="subcellular location">
    <subcellularLocation>
        <location evidence="1">Cell membrane</location>
        <topology evidence="1">Multi-pass membrane protein</topology>
    </subcellularLocation>
</comment>
<keyword evidence="9" id="KW-0106">Calcium</keyword>
<dbReference type="PRINTS" id="PR01259">
    <property type="entry name" value="NACAEXCHNGR"/>
</dbReference>